<reference evidence="3" key="1">
    <citation type="submission" date="2015-07" db="EMBL/GenBank/DDBJ databases">
        <title>Genome sequencing project for genomic taxonomy and phylogenomics of Bacillus-like bacteria.</title>
        <authorList>
            <person name="Liu B."/>
            <person name="Wang J."/>
            <person name="Zhu Y."/>
            <person name="Liu G."/>
            <person name="Chen Q."/>
            <person name="Chen Z."/>
            <person name="Lan J."/>
            <person name="Che J."/>
            <person name="Ge C."/>
            <person name="Shi H."/>
            <person name="Pan Z."/>
            <person name="Liu X."/>
        </authorList>
    </citation>
    <scope>NUCLEOTIDE SEQUENCE [LARGE SCALE GENOMIC DNA]</scope>
    <source>
        <strain evidence="3">DSM 9887</strain>
    </source>
</reference>
<evidence type="ECO:0000313" key="3">
    <source>
        <dbReference type="Proteomes" id="UP000036834"/>
    </source>
</evidence>
<organism evidence="2 3">
    <name type="scientific">Brevibacillus reuszeri</name>
    <dbReference type="NCBI Taxonomy" id="54915"/>
    <lineage>
        <taxon>Bacteria</taxon>
        <taxon>Bacillati</taxon>
        <taxon>Bacillota</taxon>
        <taxon>Bacilli</taxon>
        <taxon>Bacillales</taxon>
        <taxon>Paenibacillaceae</taxon>
        <taxon>Brevibacillus</taxon>
    </lineage>
</organism>
<dbReference type="PATRIC" id="fig|54915.3.peg.1904"/>
<keyword evidence="1" id="KW-0812">Transmembrane</keyword>
<protein>
    <submittedName>
        <fullName evidence="2">Uncharacterized protein</fullName>
    </submittedName>
</protein>
<keyword evidence="1" id="KW-0472">Membrane</keyword>
<dbReference type="EMBL" id="LGIQ01000009">
    <property type="protein sequence ID" value="KNB70193.1"/>
    <property type="molecule type" value="Genomic_DNA"/>
</dbReference>
<dbReference type="STRING" id="54915.ADS79_14585"/>
<name>A0A0K9YN74_9BACL</name>
<dbReference type="Proteomes" id="UP000036834">
    <property type="component" value="Unassembled WGS sequence"/>
</dbReference>
<sequence length="187" mass="20711">MIEKQLYHILVDTNNISFIFHLWYFVIILLNGVTILKKNLLIALSVFSLLGLTTQVPNVEAKQNTKAISPMAITLDWTAAFTRTDTSVVEDTFVLTSQKRVTGTVTYQYLEGTAKPSFTYVLFRVTPRTGGGTIATRTNYSDSVVGKKDSNNTEDIDLGNVPAGTYELHIEKNNSGVSGMSQGYIKF</sequence>
<proteinExistence type="predicted"/>
<keyword evidence="1" id="KW-1133">Transmembrane helix</keyword>
<feature type="transmembrane region" description="Helical" evidence="1">
    <location>
        <begin position="16"/>
        <end position="36"/>
    </location>
</feature>
<evidence type="ECO:0000313" key="2">
    <source>
        <dbReference type="EMBL" id="KNB70193.1"/>
    </source>
</evidence>
<gene>
    <name evidence="2" type="ORF">ADS79_14585</name>
</gene>
<comment type="caution">
    <text evidence="2">The sequence shown here is derived from an EMBL/GenBank/DDBJ whole genome shotgun (WGS) entry which is preliminary data.</text>
</comment>
<dbReference type="AlphaFoldDB" id="A0A0K9YN74"/>
<evidence type="ECO:0000256" key="1">
    <source>
        <dbReference type="SAM" id="Phobius"/>
    </source>
</evidence>
<accession>A0A0K9YN74</accession>